<dbReference type="PANTHER" id="PTHR34701:SF1">
    <property type="entry name" value="TRANSCRIPTIONAL REGULATOR MRAZ"/>
    <property type="match status" value="1"/>
</dbReference>
<evidence type="ECO:0000259" key="8">
    <source>
        <dbReference type="PROSITE" id="PS51740"/>
    </source>
</evidence>
<dbReference type="NCBIfam" id="TIGR00242">
    <property type="entry name" value="division/cell wall cluster transcriptional repressor MraZ"/>
    <property type="match status" value="1"/>
</dbReference>
<evidence type="ECO:0000256" key="4">
    <source>
        <dbReference type="ARBA" id="ARBA00023015"/>
    </source>
</evidence>
<protein>
    <recommendedName>
        <fullName evidence="1 7">Transcriptional regulator MraZ</fullName>
    </recommendedName>
</protein>
<evidence type="ECO:0000313" key="9">
    <source>
        <dbReference type="EMBL" id="OGY50801.1"/>
    </source>
</evidence>
<keyword evidence="6 7" id="KW-0804">Transcription</keyword>
<feature type="domain" description="SpoVT-AbrB" evidence="8">
    <location>
        <begin position="5"/>
        <end position="47"/>
    </location>
</feature>
<dbReference type="PANTHER" id="PTHR34701">
    <property type="entry name" value="TRANSCRIPTIONAL REGULATOR MRAZ"/>
    <property type="match status" value="1"/>
</dbReference>
<evidence type="ECO:0000256" key="3">
    <source>
        <dbReference type="ARBA" id="ARBA00022737"/>
    </source>
</evidence>
<evidence type="ECO:0000313" key="10">
    <source>
        <dbReference type="Proteomes" id="UP000178501"/>
    </source>
</evidence>
<comment type="caution">
    <text evidence="9">The sequence shown here is derived from an EMBL/GenBank/DDBJ whole genome shotgun (WGS) entry which is preliminary data.</text>
</comment>
<dbReference type="HAMAP" id="MF_01008">
    <property type="entry name" value="MraZ"/>
    <property type="match status" value="1"/>
</dbReference>
<dbReference type="Pfam" id="PF02381">
    <property type="entry name" value="MraZ"/>
    <property type="match status" value="2"/>
</dbReference>
<dbReference type="EMBL" id="MHIK01000049">
    <property type="protein sequence ID" value="OGY50801.1"/>
    <property type="molecule type" value="Genomic_DNA"/>
</dbReference>
<feature type="domain" description="SpoVT-AbrB" evidence="8">
    <location>
        <begin position="76"/>
        <end position="119"/>
    </location>
</feature>
<evidence type="ECO:0000256" key="6">
    <source>
        <dbReference type="ARBA" id="ARBA00023163"/>
    </source>
</evidence>
<dbReference type="PROSITE" id="PS51740">
    <property type="entry name" value="SPOVT_ABRB"/>
    <property type="match status" value="2"/>
</dbReference>
<comment type="subcellular location">
    <subcellularLocation>
        <location evidence="7">Cytoplasm</location>
        <location evidence="7">Nucleoid</location>
    </subcellularLocation>
</comment>
<gene>
    <name evidence="7" type="primary">mraZ</name>
    <name evidence="9" type="ORF">A3J65_01965</name>
</gene>
<dbReference type="GO" id="GO:0051301">
    <property type="term" value="P:cell division"/>
    <property type="evidence" value="ECO:0007669"/>
    <property type="project" value="UniProtKB-KW"/>
</dbReference>
<keyword evidence="9" id="KW-0132">Cell division</keyword>
<organism evidence="9 10">
    <name type="scientific">Candidatus Buchananbacteria bacterium RIFCSPHIGHO2_02_FULL_45_11b</name>
    <dbReference type="NCBI Taxonomy" id="1797541"/>
    <lineage>
        <taxon>Bacteria</taxon>
        <taxon>Candidatus Buchananiibacteriota</taxon>
    </lineage>
</organism>
<evidence type="ECO:0000256" key="1">
    <source>
        <dbReference type="ARBA" id="ARBA00013860"/>
    </source>
</evidence>
<dbReference type="InterPro" id="IPR035642">
    <property type="entry name" value="MraZ_N"/>
</dbReference>
<dbReference type="Proteomes" id="UP000178501">
    <property type="component" value="Unassembled WGS sequence"/>
</dbReference>
<dbReference type="CDD" id="cd16320">
    <property type="entry name" value="MraZ_N"/>
    <property type="match status" value="1"/>
</dbReference>
<dbReference type="GO" id="GO:2000143">
    <property type="term" value="P:negative regulation of DNA-templated transcription initiation"/>
    <property type="evidence" value="ECO:0007669"/>
    <property type="project" value="TreeGrafter"/>
</dbReference>
<name>A0A1G1YEX4_9BACT</name>
<dbReference type="GO" id="GO:0003700">
    <property type="term" value="F:DNA-binding transcription factor activity"/>
    <property type="evidence" value="ECO:0007669"/>
    <property type="project" value="UniProtKB-UniRule"/>
</dbReference>
<keyword evidence="3" id="KW-0677">Repeat</keyword>
<keyword evidence="2 7" id="KW-0963">Cytoplasm</keyword>
<evidence type="ECO:0000256" key="7">
    <source>
        <dbReference type="HAMAP-Rule" id="MF_01008"/>
    </source>
</evidence>
<dbReference type="InterPro" id="IPR007159">
    <property type="entry name" value="SpoVT-AbrB_dom"/>
</dbReference>
<dbReference type="InterPro" id="IPR038619">
    <property type="entry name" value="MraZ_sf"/>
</dbReference>
<keyword evidence="5 7" id="KW-0238">DNA-binding</keyword>
<evidence type="ECO:0000256" key="5">
    <source>
        <dbReference type="ARBA" id="ARBA00023125"/>
    </source>
</evidence>
<dbReference type="InterPro" id="IPR003444">
    <property type="entry name" value="MraZ"/>
</dbReference>
<proteinExistence type="inferred from homology"/>
<keyword evidence="9" id="KW-0131">Cell cycle</keyword>
<dbReference type="GO" id="GO:0005737">
    <property type="term" value="C:cytoplasm"/>
    <property type="evidence" value="ECO:0007669"/>
    <property type="project" value="UniProtKB-UniRule"/>
</dbReference>
<dbReference type="InterPro" id="IPR020603">
    <property type="entry name" value="MraZ_dom"/>
</dbReference>
<dbReference type="AlphaFoldDB" id="A0A1G1YEX4"/>
<reference evidence="9 10" key="1">
    <citation type="journal article" date="2016" name="Nat. Commun.">
        <title>Thousands of microbial genomes shed light on interconnected biogeochemical processes in an aquifer system.</title>
        <authorList>
            <person name="Anantharaman K."/>
            <person name="Brown C.T."/>
            <person name="Hug L.A."/>
            <person name="Sharon I."/>
            <person name="Castelle C.J."/>
            <person name="Probst A.J."/>
            <person name="Thomas B.C."/>
            <person name="Singh A."/>
            <person name="Wilkins M.J."/>
            <person name="Karaoz U."/>
            <person name="Brodie E.L."/>
            <person name="Williams K.H."/>
            <person name="Hubbard S.S."/>
            <person name="Banfield J.F."/>
        </authorList>
    </citation>
    <scope>NUCLEOTIDE SEQUENCE [LARGE SCALE GENOMIC DNA]</scope>
</reference>
<comment type="subunit">
    <text evidence="7">Forms oligomers.</text>
</comment>
<dbReference type="Gene3D" id="3.40.1550.20">
    <property type="entry name" value="Transcriptional regulator MraZ domain"/>
    <property type="match status" value="1"/>
</dbReference>
<dbReference type="GO" id="GO:0000976">
    <property type="term" value="F:transcription cis-regulatory region binding"/>
    <property type="evidence" value="ECO:0007669"/>
    <property type="project" value="TreeGrafter"/>
</dbReference>
<dbReference type="SUPFAM" id="SSF89447">
    <property type="entry name" value="AbrB/MazE/MraZ-like"/>
    <property type="match status" value="1"/>
</dbReference>
<dbReference type="InterPro" id="IPR037914">
    <property type="entry name" value="SpoVT-AbrB_sf"/>
</dbReference>
<dbReference type="InterPro" id="IPR035644">
    <property type="entry name" value="MraZ_C"/>
</dbReference>
<keyword evidence="4 7" id="KW-0805">Transcription regulation</keyword>
<evidence type="ECO:0000256" key="2">
    <source>
        <dbReference type="ARBA" id="ARBA00022490"/>
    </source>
</evidence>
<accession>A0A1G1YEX4</accession>
<comment type="similarity">
    <text evidence="7">Belongs to the MraZ family.</text>
</comment>
<sequence>MFIGEYQHNLDPKGRLAVPAKFRKELAKGAVVTREVDDCLSLYPKADWKKYADKLAALPTSKADARAFARLKLGSAMAVDIDKQGRMLIPEYLRKAAGLGKQAVIIGLYNRLEIWDESKWNKYKQGTDAKSSEIAESLGEMGV</sequence>
<dbReference type="CDD" id="cd16321">
    <property type="entry name" value="MraZ_C"/>
    <property type="match status" value="1"/>
</dbReference>
<dbReference type="GO" id="GO:0009295">
    <property type="term" value="C:nucleoid"/>
    <property type="evidence" value="ECO:0007669"/>
    <property type="project" value="UniProtKB-SubCell"/>
</dbReference>